<proteinExistence type="predicted"/>
<evidence type="ECO:0008006" key="5">
    <source>
        <dbReference type="Google" id="ProtNLM"/>
    </source>
</evidence>
<organism evidence="3 4">
    <name type="scientific">Microbacterium resistens</name>
    <dbReference type="NCBI Taxonomy" id="156977"/>
    <lineage>
        <taxon>Bacteria</taxon>
        <taxon>Bacillati</taxon>
        <taxon>Actinomycetota</taxon>
        <taxon>Actinomycetes</taxon>
        <taxon>Micrococcales</taxon>
        <taxon>Microbacteriaceae</taxon>
        <taxon>Microbacterium</taxon>
    </lineage>
</organism>
<protein>
    <recommendedName>
        <fullName evidence="5">Nitrate ABC transporter substrate-binding protein</fullName>
    </recommendedName>
</protein>
<sequence length="191" mass="19664">MSVRPIRLAIPFVAIALLAGITACAPGATTPDPAATSGTVASGEPTTDPGKGGAPATPAEAPTCETLISAATVTALKEQGWSARQRDFAIGPDVVAGGLECPWSDYSTASDRGLLYGWAPISADAAVEAQKSLVAQGWIREEDGRGVYVTVDPKFAFTKDDDGYGMTYLFGDGWVTVSDTKQGLVLITVPG</sequence>
<dbReference type="EMBL" id="JAVDUM010000002">
    <property type="protein sequence ID" value="MDR6865842.1"/>
    <property type="molecule type" value="Genomic_DNA"/>
</dbReference>
<dbReference type="PROSITE" id="PS51257">
    <property type="entry name" value="PROKAR_LIPOPROTEIN"/>
    <property type="match status" value="1"/>
</dbReference>
<evidence type="ECO:0000313" key="3">
    <source>
        <dbReference type="EMBL" id="MDR6865842.1"/>
    </source>
</evidence>
<gene>
    <name evidence="3" type="ORF">J2Y69_000427</name>
</gene>
<keyword evidence="2" id="KW-0732">Signal</keyword>
<comment type="caution">
    <text evidence="3">The sequence shown here is derived from an EMBL/GenBank/DDBJ whole genome shotgun (WGS) entry which is preliminary data.</text>
</comment>
<keyword evidence="4" id="KW-1185">Reference proteome</keyword>
<evidence type="ECO:0000256" key="2">
    <source>
        <dbReference type="SAM" id="SignalP"/>
    </source>
</evidence>
<evidence type="ECO:0000313" key="4">
    <source>
        <dbReference type="Proteomes" id="UP001259347"/>
    </source>
</evidence>
<feature type="region of interest" description="Disordered" evidence="1">
    <location>
        <begin position="31"/>
        <end position="60"/>
    </location>
</feature>
<dbReference type="Proteomes" id="UP001259347">
    <property type="component" value="Unassembled WGS sequence"/>
</dbReference>
<reference evidence="3 4" key="1">
    <citation type="submission" date="2023-07" db="EMBL/GenBank/DDBJ databases">
        <title>Sorghum-associated microbial communities from plants grown in Nebraska, USA.</title>
        <authorList>
            <person name="Schachtman D."/>
        </authorList>
    </citation>
    <scope>NUCLEOTIDE SEQUENCE [LARGE SCALE GENOMIC DNA]</scope>
    <source>
        <strain evidence="3 4">2980</strain>
    </source>
</reference>
<feature type="chain" id="PRO_5046078491" description="Nitrate ABC transporter substrate-binding protein" evidence="2">
    <location>
        <begin position="26"/>
        <end position="191"/>
    </location>
</feature>
<dbReference type="RefSeq" id="WP_310017049.1">
    <property type="nucleotide sequence ID" value="NZ_JAVDUM010000002.1"/>
</dbReference>
<accession>A0ABU1S897</accession>
<feature type="signal peptide" evidence="2">
    <location>
        <begin position="1"/>
        <end position="25"/>
    </location>
</feature>
<name>A0ABU1S897_9MICO</name>
<evidence type="ECO:0000256" key="1">
    <source>
        <dbReference type="SAM" id="MobiDB-lite"/>
    </source>
</evidence>